<dbReference type="PROSITE" id="PS50109">
    <property type="entry name" value="HIS_KIN"/>
    <property type="match status" value="1"/>
</dbReference>
<dbReference type="Gene3D" id="3.30.565.10">
    <property type="entry name" value="Histidine kinase-like ATPase, C-terminal domain"/>
    <property type="match status" value="1"/>
</dbReference>
<dbReference type="InterPro" id="IPR003594">
    <property type="entry name" value="HATPase_dom"/>
</dbReference>
<feature type="domain" description="Histidine kinase" evidence="11">
    <location>
        <begin position="298"/>
        <end position="383"/>
    </location>
</feature>
<reference evidence="12 13" key="1">
    <citation type="journal article" date="2019" name="Int. J. Syst. Evol. Microbiol.">
        <title>The Global Catalogue of Microorganisms (GCM) 10K type strain sequencing project: providing services to taxonomists for standard genome sequencing and annotation.</title>
        <authorList>
            <consortium name="The Broad Institute Genomics Platform"/>
            <consortium name="The Broad Institute Genome Sequencing Center for Infectious Disease"/>
            <person name="Wu L."/>
            <person name="Ma J."/>
        </authorList>
    </citation>
    <scope>NUCLEOTIDE SEQUENCE [LARGE SCALE GENOMIC DNA]</scope>
    <source>
        <strain evidence="12 13">JCM 15933</strain>
    </source>
</reference>
<dbReference type="Pfam" id="PF07730">
    <property type="entry name" value="HisKA_3"/>
    <property type="match status" value="1"/>
</dbReference>
<keyword evidence="3" id="KW-0597">Phosphoprotein</keyword>
<dbReference type="Pfam" id="PF02518">
    <property type="entry name" value="HATPase_c"/>
    <property type="match status" value="1"/>
</dbReference>
<accession>A0ABN2B1I9</accession>
<proteinExistence type="predicted"/>
<dbReference type="EMBL" id="BAAAQD010000011">
    <property type="protein sequence ID" value="GAA1531367.1"/>
    <property type="molecule type" value="Genomic_DNA"/>
</dbReference>
<feature type="transmembrane region" description="Helical" evidence="10">
    <location>
        <begin position="130"/>
        <end position="148"/>
    </location>
</feature>
<protein>
    <recommendedName>
        <fullName evidence="2">histidine kinase</fullName>
        <ecNumber evidence="2">2.7.13.3</ecNumber>
    </recommendedName>
</protein>
<dbReference type="InterPro" id="IPR036890">
    <property type="entry name" value="HATPase_C_sf"/>
</dbReference>
<feature type="transmembrane region" description="Helical" evidence="10">
    <location>
        <begin position="12"/>
        <end position="35"/>
    </location>
</feature>
<dbReference type="PANTHER" id="PTHR24421:SF10">
    <property type="entry name" value="NITRATE_NITRITE SENSOR PROTEIN NARQ"/>
    <property type="match status" value="1"/>
</dbReference>
<feature type="transmembrane region" description="Helical" evidence="10">
    <location>
        <begin position="55"/>
        <end position="73"/>
    </location>
</feature>
<dbReference type="Proteomes" id="UP001501470">
    <property type="component" value="Unassembled WGS sequence"/>
</dbReference>
<evidence type="ECO:0000256" key="6">
    <source>
        <dbReference type="ARBA" id="ARBA00022777"/>
    </source>
</evidence>
<evidence type="ECO:0000256" key="7">
    <source>
        <dbReference type="ARBA" id="ARBA00022840"/>
    </source>
</evidence>
<dbReference type="InterPro" id="IPR050482">
    <property type="entry name" value="Sensor_HK_TwoCompSys"/>
</dbReference>
<dbReference type="GO" id="GO:0016301">
    <property type="term" value="F:kinase activity"/>
    <property type="evidence" value="ECO:0007669"/>
    <property type="project" value="UniProtKB-KW"/>
</dbReference>
<dbReference type="SMART" id="SM00387">
    <property type="entry name" value="HATPase_c"/>
    <property type="match status" value="1"/>
</dbReference>
<evidence type="ECO:0000256" key="8">
    <source>
        <dbReference type="ARBA" id="ARBA00023012"/>
    </source>
</evidence>
<dbReference type="RefSeq" id="WP_344505171.1">
    <property type="nucleotide sequence ID" value="NZ_BAAAQD010000011.1"/>
</dbReference>
<name>A0ABN2B1I9_9ACTN</name>
<feature type="transmembrane region" description="Helical" evidence="10">
    <location>
        <begin position="107"/>
        <end position="124"/>
    </location>
</feature>
<evidence type="ECO:0000256" key="5">
    <source>
        <dbReference type="ARBA" id="ARBA00022741"/>
    </source>
</evidence>
<dbReference type="PANTHER" id="PTHR24421">
    <property type="entry name" value="NITRATE/NITRITE SENSOR PROTEIN NARX-RELATED"/>
    <property type="match status" value="1"/>
</dbReference>
<sequence length="386" mass="40259">MPDPGSPTRPPASLAWTVLAWCGAAAYPVVLLTMVPEYRGTLLPMLALLLPTGLLRRYPLPVLALMLAGSWLVTVTAHVWGVAYSQVLAVDVALAVTAAARPRRVSLAAAAMVVAVQVAAVSFYATGDQLYRSTVAIVALTGVAAWAIGNSARQRREHAAAIAAQATERAVTAERLHIARELHDMVAHSVGIIAIQAGMGARVIDTRPDEARLALRTIEATSRETLAGLRRTLVSLRRPAGGAGPDATGDVPPRDPAPGLADLDRLAESTADAGVRVELSRRGEQRLLPPEIELSAYRIVQEALTNVVRHAGAARCRVTVDYGERDLAVEVADDGPGHGDAVAAPGFGLAGLRERAAMLGGELSAGPCPGGGFRVFARLPTPAGVA</sequence>
<evidence type="ECO:0000256" key="10">
    <source>
        <dbReference type="SAM" id="Phobius"/>
    </source>
</evidence>
<dbReference type="Gene3D" id="1.20.5.1930">
    <property type="match status" value="1"/>
</dbReference>
<keyword evidence="10" id="KW-0812">Transmembrane</keyword>
<evidence type="ECO:0000313" key="12">
    <source>
        <dbReference type="EMBL" id="GAA1531367.1"/>
    </source>
</evidence>
<comment type="catalytic activity">
    <reaction evidence="1">
        <text>ATP + protein L-histidine = ADP + protein N-phospho-L-histidine.</text>
        <dbReference type="EC" id="2.7.13.3"/>
    </reaction>
</comment>
<evidence type="ECO:0000256" key="2">
    <source>
        <dbReference type="ARBA" id="ARBA00012438"/>
    </source>
</evidence>
<evidence type="ECO:0000313" key="13">
    <source>
        <dbReference type="Proteomes" id="UP001501470"/>
    </source>
</evidence>
<dbReference type="SUPFAM" id="SSF55874">
    <property type="entry name" value="ATPase domain of HSP90 chaperone/DNA topoisomerase II/histidine kinase"/>
    <property type="match status" value="1"/>
</dbReference>
<dbReference type="CDD" id="cd16917">
    <property type="entry name" value="HATPase_UhpB-NarQ-NarX-like"/>
    <property type="match status" value="1"/>
</dbReference>
<organism evidence="12 13">
    <name type="scientific">Dactylosporangium maewongense</name>
    <dbReference type="NCBI Taxonomy" id="634393"/>
    <lineage>
        <taxon>Bacteria</taxon>
        <taxon>Bacillati</taxon>
        <taxon>Actinomycetota</taxon>
        <taxon>Actinomycetes</taxon>
        <taxon>Micromonosporales</taxon>
        <taxon>Micromonosporaceae</taxon>
        <taxon>Dactylosporangium</taxon>
    </lineage>
</organism>
<keyword evidence="10" id="KW-0472">Membrane</keyword>
<dbReference type="InterPro" id="IPR005467">
    <property type="entry name" value="His_kinase_dom"/>
</dbReference>
<evidence type="ECO:0000256" key="3">
    <source>
        <dbReference type="ARBA" id="ARBA00022553"/>
    </source>
</evidence>
<keyword evidence="4" id="KW-0808">Transferase</keyword>
<evidence type="ECO:0000256" key="1">
    <source>
        <dbReference type="ARBA" id="ARBA00000085"/>
    </source>
</evidence>
<keyword evidence="10" id="KW-1133">Transmembrane helix</keyword>
<evidence type="ECO:0000259" key="11">
    <source>
        <dbReference type="PROSITE" id="PS50109"/>
    </source>
</evidence>
<keyword evidence="6 12" id="KW-0418">Kinase</keyword>
<keyword evidence="7" id="KW-0067">ATP-binding</keyword>
<evidence type="ECO:0000256" key="4">
    <source>
        <dbReference type="ARBA" id="ARBA00022679"/>
    </source>
</evidence>
<comment type="caution">
    <text evidence="12">The sequence shown here is derived from an EMBL/GenBank/DDBJ whole genome shotgun (WGS) entry which is preliminary data.</text>
</comment>
<dbReference type="EC" id="2.7.13.3" evidence="2"/>
<dbReference type="InterPro" id="IPR011712">
    <property type="entry name" value="Sig_transdc_His_kin_sub3_dim/P"/>
</dbReference>
<feature type="region of interest" description="Disordered" evidence="9">
    <location>
        <begin position="237"/>
        <end position="259"/>
    </location>
</feature>
<keyword evidence="8" id="KW-0902">Two-component regulatory system</keyword>
<evidence type="ECO:0000256" key="9">
    <source>
        <dbReference type="SAM" id="MobiDB-lite"/>
    </source>
</evidence>
<keyword evidence="5" id="KW-0547">Nucleotide-binding</keyword>
<gene>
    <name evidence="12" type="ORF">GCM10009827_056360</name>
</gene>
<keyword evidence="13" id="KW-1185">Reference proteome</keyword>